<dbReference type="PANTHER" id="PTHR30092">
    <property type="entry name" value="INNER MEMBRANE PROTEIN CRED"/>
    <property type="match status" value="1"/>
</dbReference>
<evidence type="ECO:0000313" key="2">
    <source>
        <dbReference type="EMBL" id="RMX02611.1"/>
    </source>
</evidence>
<feature type="transmembrane region" description="Helical" evidence="1">
    <location>
        <begin position="330"/>
        <end position="349"/>
    </location>
</feature>
<sequence>MQVKLGLKMAIIAMLVVMLQIGLWSIHDQVRQRQRLQQEVIAEIADSAAAEQTLIGPLLLLEYPERVQEASQDGQPPREHTVLRRQVFSLDALTIDGSVSVETRQRSIYRTNLFRATLALQGTMALPARLGLDDAQARQAQLDKARAFVLLGVSDLRGIGNSPTLQVNGRSLAFQTGHRGALESPAIHAELGPVDLNRAQEFTLQLPLELLGSQRLAIAPTADLTQVALQSAWPHPSFQGRFLPARRDIGADGFSAQWQVSHLARDFGQTLRAGLSRSHNETLEVQFANPVNIYSLSERAMKYGILFIVLSFAAFFLIETLQRRAIHPMQYLLVGLALAIFFLLLLALSERIAFGAAYAISAAACVLLIGSYLGAMLGNRGQGFGLAGGIASLYGILYGILLSEDNALLMGSLLLFGALTALMLGTRHIDWYALGAARPAAKESRHEQ</sequence>
<feature type="transmembrane region" description="Helical" evidence="1">
    <location>
        <begin position="7"/>
        <end position="26"/>
    </location>
</feature>
<gene>
    <name evidence="2" type="primary">creD</name>
    <name evidence="2" type="ORF">D8I35_18375</name>
</gene>
<dbReference type="RefSeq" id="WP_122231924.1">
    <property type="nucleotide sequence ID" value="NZ_RDQO01000008.1"/>
</dbReference>
<keyword evidence="1" id="KW-1133">Transmembrane helix</keyword>
<feature type="transmembrane region" description="Helical" evidence="1">
    <location>
        <begin position="300"/>
        <end position="318"/>
    </location>
</feature>
<dbReference type="GO" id="GO:0005886">
    <property type="term" value="C:plasma membrane"/>
    <property type="evidence" value="ECO:0007669"/>
    <property type="project" value="TreeGrafter"/>
</dbReference>
<keyword evidence="1" id="KW-0812">Transmembrane</keyword>
<dbReference type="OrthoDB" id="9791851at2"/>
<dbReference type="EMBL" id="RDQO01000008">
    <property type="protein sequence ID" value="RMX02611.1"/>
    <property type="molecule type" value="Genomic_DNA"/>
</dbReference>
<name>A0A3M6QIQ8_9BURK</name>
<feature type="transmembrane region" description="Helical" evidence="1">
    <location>
        <begin position="355"/>
        <end position="377"/>
    </location>
</feature>
<dbReference type="InterPro" id="IPR010364">
    <property type="entry name" value="Uncharacterised_IM_CreD"/>
</dbReference>
<dbReference type="AlphaFoldDB" id="A0A3M6QIQ8"/>
<accession>A0A3M6QIQ8</accession>
<dbReference type="NCBIfam" id="NF008712">
    <property type="entry name" value="PRK11715.1-1"/>
    <property type="match status" value="1"/>
</dbReference>
<evidence type="ECO:0000313" key="3">
    <source>
        <dbReference type="Proteomes" id="UP000278006"/>
    </source>
</evidence>
<comment type="caution">
    <text evidence="2">The sequence shown here is derived from an EMBL/GenBank/DDBJ whole genome shotgun (WGS) entry which is preliminary data.</text>
</comment>
<proteinExistence type="predicted"/>
<keyword evidence="1" id="KW-0472">Membrane</keyword>
<dbReference type="Proteomes" id="UP000278006">
    <property type="component" value="Unassembled WGS sequence"/>
</dbReference>
<evidence type="ECO:0000256" key="1">
    <source>
        <dbReference type="SAM" id="Phobius"/>
    </source>
</evidence>
<keyword evidence="3" id="KW-1185">Reference proteome</keyword>
<organism evidence="2 3">
    <name type="scientific">Corticibacter populi</name>
    <dbReference type="NCBI Taxonomy" id="1550736"/>
    <lineage>
        <taxon>Bacteria</taxon>
        <taxon>Pseudomonadati</taxon>
        <taxon>Pseudomonadota</taxon>
        <taxon>Betaproteobacteria</taxon>
        <taxon>Burkholderiales</taxon>
        <taxon>Comamonadaceae</taxon>
        <taxon>Corticibacter</taxon>
    </lineage>
</organism>
<dbReference type="PANTHER" id="PTHR30092:SF0">
    <property type="entry name" value="INNER MEMBRANE PROTEIN CRED"/>
    <property type="match status" value="1"/>
</dbReference>
<protein>
    <submittedName>
        <fullName evidence="2">Cell envelope integrity protein CreD</fullName>
    </submittedName>
</protein>
<dbReference type="PIRSF" id="PIRSF004548">
    <property type="entry name" value="CreD"/>
    <property type="match status" value="1"/>
</dbReference>
<reference evidence="2 3" key="1">
    <citation type="submission" date="2018-10" db="EMBL/GenBank/DDBJ databases">
        <title>Draft genome of Cortibacter populi DSM10536.</title>
        <authorList>
            <person name="Bernier A.-M."/>
            <person name="Bernard K."/>
        </authorList>
    </citation>
    <scope>NUCLEOTIDE SEQUENCE [LARGE SCALE GENOMIC DNA]</scope>
    <source>
        <strain evidence="2 3">DSM 105136</strain>
    </source>
</reference>
<feature type="transmembrane region" description="Helical" evidence="1">
    <location>
        <begin position="384"/>
        <end position="401"/>
    </location>
</feature>
<dbReference type="Pfam" id="PF06123">
    <property type="entry name" value="CreD"/>
    <property type="match status" value="1"/>
</dbReference>
<feature type="transmembrane region" description="Helical" evidence="1">
    <location>
        <begin position="407"/>
        <end position="425"/>
    </location>
</feature>